<accession>A0AAW1WRD8</accession>
<protein>
    <submittedName>
        <fullName evidence="2">Uncharacterized protein</fullName>
    </submittedName>
</protein>
<feature type="signal peptide" evidence="1">
    <location>
        <begin position="1"/>
        <end position="21"/>
    </location>
</feature>
<evidence type="ECO:0000313" key="2">
    <source>
        <dbReference type="EMBL" id="KAK9927188.1"/>
    </source>
</evidence>
<dbReference type="AlphaFoldDB" id="A0AAW1WRD8"/>
<evidence type="ECO:0000313" key="3">
    <source>
        <dbReference type="Proteomes" id="UP001457282"/>
    </source>
</evidence>
<proteinExistence type="predicted"/>
<sequence length="112" mass="12588">MELKGVFLVVMLLILLVTGNAKIEDRCYHNCYAACPQPIAKWCIDYCNDLCSGGSPPLGLAQKTKAHHHHHCKLGCSHHCAKYRDDEKKMARCMHHCETNCIKDPSPSPSLR</sequence>
<reference evidence="2 3" key="1">
    <citation type="journal article" date="2023" name="G3 (Bethesda)">
        <title>A chromosome-length genome assembly and annotation of blackberry (Rubus argutus, cv. 'Hillquist').</title>
        <authorList>
            <person name="Bruna T."/>
            <person name="Aryal R."/>
            <person name="Dudchenko O."/>
            <person name="Sargent D.J."/>
            <person name="Mead D."/>
            <person name="Buti M."/>
            <person name="Cavallini A."/>
            <person name="Hytonen T."/>
            <person name="Andres J."/>
            <person name="Pham M."/>
            <person name="Weisz D."/>
            <person name="Mascagni F."/>
            <person name="Usai G."/>
            <person name="Natali L."/>
            <person name="Bassil N."/>
            <person name="Fernandez G.E."/>
            <person name="Lomsadze A."/>
            <person name="Armour M."/>
            <person name="Olukolu B."/>
            <person name="Poorten T."/>
            <person name="Britton C."/>
            <person name="Davik J."/>
            <person name="Ashrafi H."/>
            <person name="Aiden E.L."/>
            <person name="Borodovsky M."/>
            <person name="Worthington M."/>
        </authorList>
    </citation>
    <scope>NUCLEOTIDE SEQUENCE [LARGE SCALE GENOMIC DNA]</scope>
    <source>
        <strain evidence="2">PI 553951</strain>
    </source>
</reference>
<evidence type="ECO:0000256" key="1">
    <source>
        <dbReference type="SAM" id="SignalP"/>
    </source>
</evidence>
<organism evidence="2 3">
    <name type="scientific">Rubus argutus</name>
    <name type="common">Southern blackberry</name>
    <dbReference type="NCBI Taxonomy" id="59490"/>
    <lineage>
        <taxon>Eukaryota</taxon>
        <taxon>Viridiplantae</taxon>
        <taxon>Streptophyta</taxon>
        <taxon>Embryophyta</taxon>
        <taxon>Tracheophyta</taxon>
        <taxon>Spermatophyta</taxon>
        <taxon>Magnoliopsida</taxon>
        <taxon>eudicotyledons</taxon>
        <taxon>Gunneridae</taxon>
        <taxon>Pentapetalae</taxon>
        <taxon>rosids</taxon>
        <taxon>fabids</taxon>
        <taxon>Rosales</taxon>
        <taxon>Rosaceae</taxon>
        <taxon>Rosoideae</taxon>
        <taxon>Rosoideae incertae sedis</taxon>
        <taxon>Rubus</taxon>
    </lineage>
</organism>
<name>A0AAW1WRD8_RUBAR</name>
<keyword evidence="3" id="KW-1185">Reference proteome</keyword>
<gene>
    <name evidence="2" type="ORF">M0R45_024386</name>
</gene>
<comment type="caution">
    <text evidence="2">The sequence shown here is derived from an EMBL/GenBank/DDBJ whole genome shotgun (WGS) entry which is preliminary data.</text>
</comment>
<dbReference type="EMBL" id="JBEDUW010000005">
    <property type="protein sequence ID" value="KAK9927188.1"/>
    <property type="molecule type" value="Genomic_DNA"/>
</dbReference>
<dbReference type="Proteomes" id="UP001457282">
    <property type="component" value="Unassembled WGS sequence"/>
</dbReference>
<feature type="chain" id="PRO_5043990961" evidence="1">
    <location>
        <begin position="22"/>
        <end position="112"/>
    </location>
</feature>
<keyword evidence="1" id="KW-0732">Signal</keyword>